<evidence type="ECO:0000256" key="2">
    <source>
        <dbReference type="SAM" id="Phobius"/>
    </source>
</evidence>
<feature type="compositionally biased region" description="Basic and acidic residues" evidence="1">
    <location>
        <begin position="445"/>
        <end position="466"/>
    </location>
</feature>
<dbReference type="STRING" id="551995.SAMN05192574_10425"/>
<keyword evidence="2" id="KW-1133">Transmembrane helix</keyword>
<feature type="transmembrane region" description="Helical" evidence="2">
    <location>
        <begin position="107"/>
        <end position="132"/>
    </location>
</feature>
<keyword evidence="5" id="KW-1185">Reference proteome</keyword>
<protein>
    <submittedName>
        <fullName evidence="4">Signal transducer regulating beta-lactamase production, contains metallopeptidase domain</fullName>
    </submittedName>
</protein>
<dbReference type="PANTHER" id="PTHR34978">
    <property type="entry name" value="POSSIBLE SENSOR-TRANSDUCER PROTEIN BLAR"/>
    <property type="match status" value="1"/>
</dbReference>
<keyword evidence="2" id="KW-0472">Membrane</keyword>
<dbReference type="OrthoDB" id="15218at2"/>
<dbReference type="Gene3D" id="3.30.2010.10">
    <property type="entry name" value="Metalloproteases ('zincins'), catalytic domain"/>
    <property type="match status" value="1"/>
</dbReference>
<dbReference type="InterPro" id="IPR008756">
    <property type="entry name" value="Peptidase_M56"/>
</dbReference>
<feature type="region of interest" description="Disordered" evidence="1">
    <location>
        <begin position="431"/>
        <end position="518"/>
    </location>
</feature>
<organism evidence="4 5">
    <name type="scientific">Mucilaginibacter gossypiicola</name>
    <dbReference type="NCBI Taxonomy" id="551995"/>
    <lineage>
        <taxon>Bacteria</taxon>
        <taxon>Pseudomonadati</taxon>
        <taxon>Bacteroidota</taxon>
        <taxon>Sphingobacteriia</taxon>
        <taxon>Sphingobacteriales</taxon>
        <taxon>Sphingobacteriaceae</taxon>
        <taxon>Mucilaginibacter</taxon>
    </lineage>
</organism>
<feature type="domain" description="Peptidase M56" evidence="3">
    <location>
        <begin position="30"/>
        <end position="310"/>
    </location>
</feature>
<evidence type="ECO:0000256" key="1">
    <source>
        <dbReference type="SAM" id="MobiDB-lite"/>
    </source>
</evidence>
<dbReference type="RefSeq" id="WP_091211150.1">
    <property type="nucleotide sequence ID" value="NZ_FOCL01000004.1"/>
</dbReference>
<evidence type="ECO:0000313" key="4">
    <source>
        <dbReference type="EMBL" id="SEN75221.1"/>
    </source>
</evidence>
<keyword evidence="2" id="KW-0812">Transmembrane</keyword>
<sequence>MYLLLNTNTISHSLIQAFSWMLIHSLWQGMLLAVISAVVMLLTKKTSAAVRYNLVLVQFLLFVGACVFTFAWEWNKPPQQSMVQFGNAIGGRASALLSLNADGIRTFASTCVGYFTANAPMVVLLWLVFFLFRSVRMMRGLMFIHVAKHRQISEPVGYWKNRVELLCEKLQLKRAVRLLESGYVKMPMVIGHLKPVILIPAGLLAGLPPEQVEAVLLHELAHIRRHDYIVNFLQTIAETVFFFNPGLLWISALLRDERENCCDDMALAQTKNKREFIDALISFKEYSLYGANYAVAFPGKKNQLLQRVSRILGNKNKTVTSGERAFLIGGVIVLSAIIATAAIAQIRKVNYPESGSAHVYKQEQRVVQPAGTQVAAIAKQTDRPKRSKRRYVADVQKPVRAIENVAMANAEPLSPGEQLERDALAAKRWAEQENQQTVANNTKLNPEKEQARRDQEQARRDQEQAMRDQAQAKLDEEQAERDQVQAKRDQEQARRDQLQVKQPIAPKPAKPKNSVSVE</sequence>
<feature type="transmembrane region" description="Helical" evidence="2">
    <location>
        <begin position="20"/>
        <end position="42"/>
    </location>
</feature>
<dbReference type="EMBL" id="FOCL01000004">
    <property type="protein sequence ID" value="SEN75221.1"/>
    <property type="molecule type" value="Genomic_DNA"/>
</dbReference>
<dbReference type="Proteomes" id="UP000198942">
    <property type="component" value="Unassembled WGS sequence"/>
</dbReference>
<reference evidence="5" key="1">
    <citation type="submission" date="2016-10" db="EMBL/GenBank/DDBJ databases">
        <authorList>
            <person name="Varghese N."/>
            <person name="Submissions S."/>
        </authorList>
    </citation>
    <scope>NUCLEOTIDE SEQUENCE [LARGE SCALE GENOMIC DNA]</scope>
    <source>
        <strain evidence="5">Gh-48</strain>
    </source>
</reference>
<dbReference type="Pfam" id="PF05569">
    <property type="entry name" value="Peptidase_M56"/>
    <property type="match status" value="1"/>
</dbReference>
<dbReference type="InterPro" id="IPR052173">
    <property type="entry name" value="Beta-lactam_resp_regulator"/>
</dbReference>
<feature type="compositionally biased region" description="Polar residues" evidence="1">
    <location>
        <begin position="432"/>
        <end position="444"/>
    </location>
</feature>
<feature type="transmembrane region" description="Helical" evidence="2">
    <location>
        <begin position="54"/>
        <end position="72"/>
    </location>
</feature>
<evidence type="ECO:0000313" key="5">
    <source>
        <dbReference type="Proteomes" id="UP000198942"/>
    </source>
</evidence>
<accession>A0A1H8J3K4</accession>
<name>A0A1H8J3K4_9SPHI</name>
<feature type="compositionally biased region" description="Basic and acidic residues" evidence="1">
    <location>
        <begin position="473"/>
        <end position="498"/>
    </location>
</feature>
<feature type="transmembrane region" description="Helical" evidence="2">
    <location>
        <begin position="325"/>
        <end position="344"/>
    </location>
</feature>
<dbReference type="PANTHER" id="PTHR34978:SF3">
    <property type="entry name" value="SLR0241 PROTEIN"/>
    <property type="match status" value="1"/>
</dbReference>
<evidence type="ECO:0000259" key="3">
    <source>
        <dbReference type="Pfam" id="PF05569"/>
    </source>
</evidence>
<gene>
    <name evidence="4" type="ORF">SAMN05192574_10425</name>
</gene>
<dbReference type="AlphaFoldDB" id="A0A1H8J3K4"/>
<proteinExistence type="predicted"/>
<dbReference type="CDD" id="cd07341">
    <property type="entry name" value="M56_BlaR1_MecR1_like"/>
    <property type="match status" value="1"/>
</dbReference>